<sequence length="398" mass="41739">MIPVIGLVSGTSADGIDAALVNVDGTDTDLRVELLAGATYPYPPDLRATILAVCAGQPLSLEELVALDDAIAWEFAAAARAIQSGQPAARAIGSHGQTVFHRPPAPTAPVPLGRSFQLGRGEAIAHLTDLPTASNFRAADIAVGGEGAPLVSKLDACLLAHPTEARCIQNLGGIGNVTYLPPKSSPDWERSICGWDTGPGNALLDLAVTALTNGEQTYDDGGAWAARGTCDRALVDTWLEHCFFHQPPPKSTGRELFGAGFLTANRHHAERLDPADWLATLTELTAATVAHSYRSFLPALPNTVLLCGGGRHNQTLVGRLQALLPETTITTTDAAGLDGDRKEAIAFAVLGYWRARGDVSGNLPGVTGARAPVLLGDLHLPGKFPTNGGRPLPMRQVY</sequence>
<keyword evidence="4" id="KW-1185">Reference proteome</keyword>
<comment type="function">
    <text evidence="2">Catalyzes the specific phosphorylation of 1,6-anhydro-N-acetylmuramic acid (anhMurNAc) with the simultaneous cleavage of the 1,6-anhydro ring, generating MurNAc-6-P. Is required for the utilization of anhMurNAc either imported from the medium or derived from its own cell wall murein, and thus plays a role in cell wall recycling.</text>
</comment>
<dbReference type="eggNOG" id="COG2377">
    <property type="taxonomic scope" value="Bacteria"/>
</dbReference>
<feature type="binding site" evidence="2">
    <location>
        <begin position="10"/>
        <end position="17"/>
    </location>
    <ligand>
        <name>ATP</name>
        <dbReference type="ChEBI" id="CHEBI:30616"/>
    </ligand>
</feature>
<dbReference type="GO" id="GO:0016773">
    <property type="term" value="F:phosphotransferase activity, alcohol group as acceptor"/>
    <property type="evidence" value="ECO:0007669"/>
    <property type="project" value="UniProtKB-UniRule"/>
</dbReference>
<dbReference type="PATRIC" id="fig|582515.4.peg.2420"/>
<dbReference type="EC" id="2.7.1.170" evidence="2"/>
<dbReference type="EMBL" id="ASSJ01000051">
    <property type="protein sequence ID" value="ERN41259.1"/>
    <property type="molecule type" value="Genomic_DNA"/>
</dbReference>
<dbReference type="PANTHER" id="PTHR30605:SF0">
    <property type="entry name" value="ANHYDRO-N-ACETYLMURAMIC ACID KINASE"/>
    <property type="match status" value="1"/>
</dbReference>
<proteinExistence type="inferred from homology"/>
<gene>
    <name evidence="2" type="primary">anmK</name>
    <name evidence="3" type="ORF">KR51_00021480</name>
</gene>
<dbReference type="Gene3D" id="3.30.420.40">
    <property type="match status" value="2"/>
</dbReference>
<dbReference type="GO" id="GO:0006040">
    <property type="term" value="P:amino sugar metabolic process"/>
    <property type="evidence" value="ECO:0007669"/>
    <property type="project" value="InterPro"/>
</dbReference>
<dbReference type="NCBIfam" id="NF007148">
    <property type="entry name" value="PRK09585.3-2"/>
    <property type="match status" value="1"/>
</dbReference>
<reference evidence="3 4" key="1">
    <citation type="submission" date="2013-05" db="EMBL/GenBank/DDBJ databases">
        <title>Draft genome sequence of Rubidibacter lacunae KORDI 51-2.</title>
        <authorList>
            <person name="Choi D.H."/>
            <person name="Noh J.H."/>
            <person name="Kwon K.-K."/>
            <person name="Lee J.-H."/>
            <person name="Ryu J.-Y."/>
        </authorList>
    </citation>
    <scope>NUCLEOTIDE SEQUENCE [LARGE SCALE GENOMIC DNA]</scope>
    <source>
        <strain evidence="3 4">KORDI 51-2</strain>
    </source>
</reference>
<keyword evidence="2" id="KW-0808">Transferase</keyword>
<keyword evidence="2" id="KW-0067">ATP-binding</keyword>
<dbReference type="GO" id="GO:0016301">
    <property type="term" value="F:kinase activity"/>
    <property type="evidence" value="ECO:0007669"/>
    <property type="project" value="UniProtKB-KW"/>
</dbReference>
<dbReference type="SUPFAM" id="SSF53067">
    <property type="entry name" value="Actin-like ATPase domain"/>
    <property type="match status" value="1"/>
</dbReference>
<dbReference type="InterPro" id="IPR043129">
    <property type="entry name" value="ATPase_NBD"/>
</dbReference>
<evidence type="ECO:0000313" key="4">
    <source>
        <dbReference type="Proteomes" id="UP000016960"/>
    </source>
</evidence>
<dbReference type="InParanoid" id="U5DL17"/>
<keyword evidence="2" id="KW-0547">Nucleotide-binding</keyword>
<dbReference type="GO" id="GO:0009254">
    <property type="term" value="P:peptidoglycan turnover"/>
    <property type="evidence" value="ECO:0007669"/>
    <property type="project" value="UniProtKB-UniRule"/>
</dbReference>
<dbReference type="AlphaFoldDB" id="U5DL17"/>
<comment type="pathway">
    <text evidence="2">Cell wall biogenesis; peptidoglycan recycling.</text>
</comment>
<protein>
    <recommendedName>
        <fullName evidence="2">Anhydro-N-acetylmuramic acid kinase</fullName>
        <ecNumber evidence="2">2.7.1.170</ecNumber>
    </recommendedName>
    <alternativeName>
        <fullName evidence="2">AnhMurNAc kinase</fullName>
    </alternativeName>
</protein>
<dbReference type="HAMAP" id="MF_01270">
    <property type="entry name" value="AnhMurNAc_kinase"/>
    <property type="match status" value="1"/>
</dbReference>
<comment type="caution">
    <text evidence="3">The sequence shown here is derived from an EMBL/GenBank/DDBJ whole genome shotgun (WGS) entry which is preliminary data.</text>
</comment>
<comment type="similarity">
    <text evidence="2">Belongs to the anhydro-N-acetylmuramic acid kinase family.</text>
</comment>
<dbReference type="STRING" id="582515.KR51_00021480"/>
<evidence type="ECO:0000313" key="3">
    <source>
        <dbReference type="EMBL" id="ERN41259.1"/>
    </source>
</evidence>
<accession>U5DL17</accession>
<comment type="catalytic activity">
    <reaction evidence="2">
        <text>1,6-anhydro-N-acetyl-beta-muramate + ATP + H2O = N-acetyl-D-muramate 6-phosphate + ADP + H(+)</text>
        <dbReference type="Rhea" id="RHEA:24952"/>
        <dbReference type="ChEBI" id="CHEBI:15377"/>
        <dbReference type="ChEBI" id="CHEBI:15378"/>
        <dbReference type="ChEBI" id="CHEBI:30616"/>
        <dbReference type="ChEBI" id="CHEBI:58690"/>
        <dbReference type="ChEBI" id="CHEBI:58722"/>
        <dbReference type="ChEBI" id="CHEBI:456216"/>
        <dbReference type="EC" id="2.7.1.170"/>
    </reaction>
</comment>
<dbReference type="UniPathway" id="UPA00544"/>
<evidence type="ECO:0000256" key="2">
    <source>
        <dbReference type="HAMAP-Rule" id="MF_01270"/>
    </source>
</evidence>
<name>U5DL17_9CHRO</name>
<comment type="pathway">
    <text evidence="2">Amino-sugar metabolism; 1,6-anhydro-N-acetylmuramate degradation.</text>
</comment>
<dbReference type="GO" id="GO:0097175">
    <property type="term" value="P:1,6-anhydro-N-acetyl-beta-muramic acid catabolic process"/>
    <property type="evidence" value="ECO:0007669"/>
    <property type="project" value="UniProtKB-UniRule"/>
</dbReference>
<dbReference type="Pfam" id="PF03702">
    <property type="entry name" value="AnmK"/>
    <property type="match status" value="1"/>
</dbReference>
<dbReference type="UniPathway" id="UPA00343"/>
<evidence type="ECO:0000256" key="1">
    <source>
        <dbReference type="ARBA" id="ARBA00022777"/>
    </source>
</evidence>
<keyword evidence="2" id="KW-0119">Carbohydrate metabolism</keyword>
<dbReference type="PANTHER" id="PTHR30605">
    <property type="entry name" value="ANHYDRO-N-ACETYLMURAMIC ACID KINASE"/>
    <property type="match status" value="1"/>
</dbReference>
<dbReference type="Proteomes" id="UP000016960">
    <property type="component" value="Unassembled WGS sequence"/>
</dbReference>
<dbReference type="InterPro" id="IPR005338">
    <property type="entry name" value="Anhydro_N_Ac-Mur_kinase"/>
</dbReference>
<dbReference type="GO" id="GO:0005524">
    <property type="term" value="F:ATP binding"/>
    <property type="evidence" value="ECO:0007669"/>
    <property type="project" value="UniProtKB-UniRule"/>
</dbReference>
<dbReference type="CDD" id="cd24050">
    <property type="entry name" value="ASKHA_NBD_ANMK"/>
    <property type="match status" value="1"/>
</dbReference>
<keyword evidence="1 2" id="KW-0418">Kinase</keyword>
<organism evidence="3 4">
    <name type="scientific">Rubidibacter lacunae KORDI 51-2</name>
    <dbReference type="NCBI Taxonomy" id="582515"/>
    <lineage>
        <taxon>Bacteria</taxon>
        <taxon>Bacillati</taxon>
        <taxon>Cyanobacteriota</taxon>
        <taxon>Cyanophyceae</taxon>
        <taxon>Oscillatoriophycideae</taxon>
        <taxon>Chroococcales</taxon>
        <taxon>Aphanothecaceae</taxon>
        <taxon>Rubidibacter</taxon>
    </lineage>
</organism>
<dbReference type="NCBIfam" id="NF007143">
    <property type="entry name" value="PRK09585.2-2"/>
    <property type="match status" value="1"/>
</dbReference>